<dbReference type="AlphaFoldDB" id="A0A1T5NQR0"/>
<feature type="transmembrane region" description="Helical" evidence="2">
    <location>
        <begin position="989"/>
        <end position="1015"/>
    </location>
</feature>
<dbReference type="PRINTS" id="PR00702">
    <property type="entry name" value="ACRIFLAVINRP"/>
</dbReference>
<dbReference type="SUPFAM" id="SSF82693">
    <property type="entry name" value="Multidrug efflux transporter AcrB pore domain, PN1, PN2, PC1 and PC2 subdomains"/>
    <property type="match status" value="3"/>
</dbReference>
<dbReference type="GO" id="GO:0005886">
    <property type="term" value="C:plasma membrane"/>
    <property type="evidence" value="ECO:0007669"/>
    <property type="project" value="TreeGrafter"/>
</dbReference>
<dbReference type="InterPro" id="IPR001036">
    <property type="entry name" value="Acrflvin-R"/>
</dbReference>
<dbReference type="Gene3D" id="3.30.70.1440">
    <property type="entry name" value="Multidrug efflux transporter AcrB pore domain"/>
    <property type="match status" value="1"/>
</dbReference>
<dbReference type="Gene3D" id="1.20.1640.10">
    <property type="entry name" value="Multidrug efflux transporter AcrB transmembrane domain"/>
    <property type="match status" value="2"/>
</dbReference>
<dbReference type="Pfam" id="PF00873">
    <property type="entry name" value="ACR_tran"/>
    <property type="match status" value="1"/>
</dbReference>
<organism evidence="3 4">
    <name type="scientific">Chitinophaga ginsengisegetis</name>
    <dbReference type="NCBI Taxonomy" id="393003"/>
    <lineage>
        <taxon>Bacteria</taxon>
        <taxon>Pseudomonadati</taxon>
        <taxon>Bacteroidota</taxon>
        <taxon>Chitinophagia</taxon>
        <taxon>Chitinophagales</taxon>
        <taxon>Chitinophagaceae</taxon>
        <taxon>Chitinophaga</taxon>
    </lineage>
</organism>
<feature type="transmembrane region" description="Helical" evidence="2">
    <location>
        <begin position="463"/>
        <end position="485"/>
    </location>
</feature>
<sequence>MSLPSLSLKRPVFAIVMNIIIVIFGLVGFTFLGVRDFPAIDPPIVNVRTSYAGANSDIIETQITEPLEKQINGIAGIKNISSSSSQGSSNITVEFELGQDLEGATNDVRDKVSQALRQLPPDIDAPPVVSKQDANSDPIISMTVQSNTRNQLEVTEYASNVLLEKLQTIPGVSAIQIWGEKKYAMRIWMDPARLSSYSLTPGDVQAALLRENVELPSGKIAGNATDFTVRTFGRLVSEDDFNGLIIKNVNGSEIRIRDIGQAVLGPENEETVLKESGSPMIALALIPQPGSNYVAIAEEFYKRFEQLKKDIPEDYSVNIAMDNTRFITQSIDEVEETLIVALVLVIIIVYLFFRDWLMALRPLIDIPVSLIGAFFIMYACGFTINILTLLAIVLATGLVVDDGIVVTENIYKKIEQGIPRMRAAREGSEEIFFAVIATSITLAFVFLPIIFLQGFVGQLFREFGIVVAGAVIISAFVSLTLTPVLNVKLGRKTHTHSWFYTKTEPFFRWMEDGYKRSLESFMRFRWVAGLIITGCLVMIYFLFKTLQSELAPLEDRSTFRLSITTPEGTAFDYMDNYVDKLTKFMMDSIPEKKIILSVTSPGFSGSGAVNTAFANVMLTDPHDRTRSQKDIVNMVNRSMNKFPEGKVFAIESQTIQVGRRAGLPVSFVLEHINFDSLTKVLPKFMEEVGNSPVFQGTDVDLKFNKPELRIHINRDKATQLGVSVQDISSTLQLALSNLRYGYFIRNGKQYQVMGQVFRADRDDPMDLQNLYVRNSRGEAIQLDNVVSIEEETSPPIIYHFNRYKSATVSAGLAPGRTIGDGINEMYRIYNKLQKETVLNESFNTALSGSSRDYAESGSNTMFALGLALVLIYLVLAAQFESWVDPLIIMLTVPLAFAGALLSLWLFNQTWNIFSQIGVIMLIGLVTKNGILIVEFANHQRDTGMAKADAVIHASSMRLRPILMTSLAMALGALPIAMSLGAAATSRIPLGIVIVGGIIFSLVLTLFVIPAMYTFLSRRGKNNNTDEEDEMENDEEAQVAAAHA</sequence>
<dbReference type="EMBL" id="FUZZ01000001">
    <property type="protein sequence ID" value="SKD02716.1"/>
    <property type="molecule type" value="Genomic_DNA"/>
</dbReference>
<feature type="transmembrane region" description="Helical" evidence="2">
    <location>
        <begin position="861"/>
        <end position="879"/>
    </location>
</feature>
<feature type="transmembrane region" description="Helical" evidence="2">
    <location>
        <begin position="390"/>
        <end position="411"/>
    </location>
</feature>
<dbReference type="Gene3D" id="3.30.70.1430">
    <property type="entry name" value="Multidrug efflux transporter AcrB pore domain"/>
    <property type="match status" value="2"/>
</dbReference>
<feature type="transmembrane region" description="Helical" evidence="2">
    <location>
        <begin position="365"/>
        <end position="384"/>
    </location>
</feature>
<feature type="transmembrane region" description="Helical" evidence="2">
    <location>
        <begin position="12"/>
        <end position="34"/>
    </location>
</feature>
<feature type="transmembrane region" description="Helical" evidence="2">
    <location>
        <begin position="431"/>
        <end position="451"/>
    </location>
</feature>
<gene>
    <name evidence="3" type="ORF">SAMN05660461_2620</name>
</gene>
<name>A0A1T5NQR0_9BACT</name>
<keyword evidence="2" id="KW-0812">Transmembrane</keyword>
<keyword evidence="4" id="KW-1185">Reference proteome</keyword>
<dbReference type="PANTHER" id="PTHR32063">
    <property type="match status" value="1"/>
</dbReference>
<evidence type="ECO:0000256" key="1">
    <source>
        <dbReference type="SAM" id="MobiDB-lite"/>
    </source>
</evidence>
<dbReference type="InterPro" id="IPR027463">
    <property type="entry name" value="AcrB_DN_DC_subdom"/>
</dbReference>
<reference evidence="3 4" key="1">
    <citation type="submission" date="2017-02" db="EMBL/GenBank/DDBJ databases">
        <authorList>
            <person name="Peterson S.W."/>
        </authorList>
    </citation>
    <scope>NUCLEOTIDE SEQUENCE [LARGE SCALE GENOMIC DNA]</scope>
    <source>
        <strain evidence="3 4">DSM 18108</strain>
    </source>
</reference>
<dbReference type="RefSeq" id="WP_079469781.1">
    <property type="nucleotide sequence ID" value="NZ_FUZZ01000001.1"/>
</dbReference>
<dbReference type="GO" id="GO:0042910">
    <property type="term" value="F:xenobiotic transmembrane transporter activity"/>
    <property type="evidence" value="ECO:0007669"/>
    <property type="project" value="TreeGrafter"/>
</dbReference>
<feature type="transmembrane region" description="Helical" evidence="2">
    <location>
        <begin position="524"/>
        <end position="543"/>
    </location>
</feature>
<evidence type="ECO:0000313" key="3">
    <source>
        <dbReference type="EMBL" id="SKD02716.1"/>
    </source>
</evidence>
<dbReference type="PANTHER" id="PTHR32063:SF28">
    <property type="entry name" value="BLR2861 PROTEIN"/>
    <property type="match status" value="1"/>
</dbReference>
<dbReference type="FunFam" id="3.30.70.1430:FF:000001">
    <property type="entry name" value="Efflux pump membrane transporter"/>
    <property type="match status" value="1"/>
</dbReference>
<proteinExistence type="predicted"/>
<dbReference type="SUPFAM" id="SSF82714">
    <property type="entry name" value="Multidrug efflux transporter AcrB TolC docking domain, DN and DC subdomains"/>
    <property type="match status" value="2"/>
</dbReference>
<dbReference type="Proteomes" id="UP000190166">
    <property type="component" value="Unassembled WGS sequence"/>
</dbReference>
<accession>A0A1T5NQR0</accession>
<protein>
    <submittedName>
        <fullName evidence="3">Multidrug efflux pump</fullName>
    </submittedName>
</protein>
<keyword evidence="2" id="KW-0472">Membrane</keyword>
<feature type="transmembrane region" description="Helical" evidence="2">
    <location>
        <begin position="886"/>
        <end position="906"/>
    </location>
</feature>
<evidence type="ECO:0000256" key="2">
    <source>
        <dbReference type="SAM" id="Phobius"/>
    </source>
</evidence>
<dbReference type="STRING" id="393003.SAMN05660461_2620"/>
<dbReference type="Gene3D" id="3.30.70.1320">
    <property type="entry name" value="Multidrug efflux transporter AcrB pore domain like"/>
    <property type="match status" value="1"/>
</dbReference>
<feature type="compositionally biased region" description="Acidic residues" evidence="1">
    <location>
        <begin position="1024"/>
        <end position="1036"/>
    </location>
</feature>
<dbReference type="Gene3D" id="3.30.2090.10">
    <property type="entry name" value="Multidrug efflux transporter AcrB TolC docking domain, DN and DC subdomains"/>
    <property type="match status" value="2"/>
</dbReference>
<feature type="region of interest" description="Disordered" evidence="1">
    <location>
        <begin position="1019"/>
        <end position="1043"/>
    </location>
</feature>
<dbReference type="SUPFAM" id="SSF82866">
    <property type="entry name" value="Multidrug efflux transporter AcrB transmembrane domain"/>
    <property type="match status" value="2"/>
</dbReference>
<feature type="transmembrane region" description="Helical" evidence="2">
    <location>
        <begin position="337"/>
        <end position="353"/>
    </location>
</feature>
<feature type="transmembrane region" description="Helical" evidence="2">
    <location>
        <begin position="961"/>
        <end position="983"/>
    </location>
</feature>
<feature type="transmembrane region" description="Helical" evidence="2">
    <location>
        <begin position="912"/>
        <end position="936"/>
    </location>
</feature>
<evidence type="ECO:0000313" key="4">
    <source>
        <dbReference type="Proteomes" id="UP000190166"/>
    </source>
</evidence>
<keyword evidence="2" id="KW-1133">Transmembrane helix</keyword>